<dbReference type="InParanoid" id="A0A0N8VL48"/>
<evidence type="ECO:0000256" key="1">
    <source>
        <dbReference type="ARBA" id="ARBA00010618"/>
    </source>
</evidence>
<organism evidence="8 9">
    <name type="scientific">Acidiplasma cupricumulans</name>
    <dbReference type="NCBI Taxonomy" id="312540"/>
    <lineage>
        <taxon>Archaea</taxon>
        <taxon>Methanobacteriati</taxon>
        <taxon>Thermoplasmatota</taxon>
        <taxon>Thermoplasmata</taxon>
        <taxon>Thermoplasmatales</taxon>
        <taxon>Ferroplasmaceae</taxon>
        <taxon>Acidiplasma</taxon>
    </lineage>
</organism>
<evidence type="ECO:0000256" key="3">
    <source>
        <dbReference type="ARBA" id="ARBA00023274"/>
    </source>
</evidence>
<accession>A0A0N8VL48</accession>
<dbReference type="GeneID" id="84222216"/>
<comment type="similarity">
    <text evidence="1">Belongs to the universal ribosomal protein uL24 family.</text>
</comment>
<dbReference type="NCBIfam" id="TIGR01080">
    <property type="entry name" value="rplX_A_E"/>
    <property type="match status" value="1"/>
</dbReference>
<dbReference type="Gene3D" id="2.30.30.30">
    <property type="match status" value="1"/>
</dbReference>
<dbReference type="CDD" id="cd06089">
    <property type="entry name" value="KOW_RPL26"/>
    <property type="match status" value="1"/>
</dbReference>
<evidence type="ECO:0000313" key="9">
    <source>
        <dbReference type="Proteomes" id="UP000050301"/>
    </source>
</evidence>
<dbReference type="GO" id="GO:0015934">
    <property type="term" value="C:large ribosomal subunit"/>
    <property type="evidence" value="ECO:0007669"/>
    <property type="project" value="UniProtKB-UniRule"/>
</dbReference>
<dbReference type="InterPro" id="IPR005825">
    <property type="entry name" value="Ribosomal_uL24_CS"/>
</dbReference>
<dbReference type="Proteomes" id="UP000050301">
    <property type="component" value="Unassembled WGS sequence"/>
</dbReference>
<dbReference type="PANTHER" id="PTHR11143">
    <property type="entry name" value="60S RIBOSOMAL PROTEIN L26 FAMILY MEMBER"/>
    <property type="match status" value="1"/>
</dbReference>
<evidence type="ECO:0000256" key="5">
    <source>
        <dbReference type="NCBIfam" id="TIGR01080"/>
    </source>
</evidence>
<dbReference type="GO" id="GO:0003723">
    <property type="term" value="F:RNA binding"/>
    <property type="evidence" value="ECO:0007669"/>
    <property type="project" value="InterPro"/>
</dbReference>
<dbReference type="InterPro" id="IPR041988">
    <property type="entry name" value="Ribosomal_uL24_KOW"/>
</dbReference>
<dbReference type="GO" id="GO:0006412">
    <property type="term" value="P:translation"/>
    <property type="evidence" value="ECO:0007669"/>
    <property type="project" value="UniProtKB-UniRule"/>
</dbReference>
<evidence type="ECO:0000256" key="2">
    <source>
        <dbReference type="ARBA" id="ARBA00022980"/>
    </source>
</evidence>
<dbReference type="SUPFAM" id="SSF50104">
    <property type="entry name" value="Translation proteins SH3-like domain"/>
    <property type="match status" value="1"/>
</dbReference>
<dbReference type="RefSeq" id="WP_048101759.1">
    <property type="nucleotide sequence ID" value="NZ_LKBH01000125.1"/>
</dbReference>
<protein>
    <recommendedName>
        <fullName evidence="4 5">50S ribosomal protein L24</fullName>
    </recommendedName>
</protein>
<evidence type="ECO:0000259" key="7">
    <source>
        <dbReference type="SMART" id="SM00739"/>
    </source>
</evidence>
<gene>
    <name evidence="8" type="ORF">AOG55_06425</name>
</gene>
<comment type="caution">
    <text evidence="8">The sequence shown here is derived from an EMBL/GenBank/DDBJ whole genome shotgun (WGS) entry which is preliminary data.</text>
</comment>
<keyword evidence="3" id="KW-0687">Ribonucleoprotein</keyword>
<dbReference type="GO" id="GO:0003735">
    <property type="term" value="F:structural constituent of ribosome"/>
    <property type="evidence" value="ECO:0007669"/>
    <property type="project" value="UniProtKB-UniRule"/>
</dbReference>
<feature type="region of interest" description="Disordered" evidence="6">
    <location>
        <begin position="97"/>
        <end position="158"/>
    </location>
</feature>
<evidence type="ECO:0000256" key="6">
    <source>
        <dbReference type="SAM" id="MobiDB-lite"/>
    </source>
</evidence>
<feature type="compositionally biased region" description="Acidic residues" evidence="6">
    <location>
        <begin position="133"/>
        <end position="142"/>
    </location>
</feature>
<dbReference type="AlphaFoldDB" id="A0A0N8VL48"/>
<dbReference type="InterPro" id="IPR005824">
    <property type="entry name" value="KOW"/>
</dbReference>
<feature type="domain" description="KOW" evidence="7">
    <location>
        <begin position="24"/>
        <end position="51"/>
    </location>
</feature>
<name>A0A0N8VL48_9ARCH</name>
<evidence type="ECO:0000256" key="4">
    <source>
        <dbReference type="ARBA" id="ARBA00035478"/>
    </source>
</evidence>
<dbReference type="SMART" id="SM00739">
    <property type="entry name" value="KOW"/>
    <property type="match status" value="1"/>
</dbReference>
<feature type="compositionally biased region" description="Basic and acidic residues" evidence="6">
    <location>
        <begin position="143"/>
        <end position="158"/>
    </location>
</feature>
<keyword evidence="2 8" id="KW-0689">Ribosomal protein</keyword>
<dbReference type="Pfam" id="PF16906">
    <property type="entry name" value="Ribosomal_L26"/>
    <property type="match status" value="1"/>
</dbReference>
<evidence type="ECO:0000313" key="8">
    <source>
        <dbReference type="EMBL" id="KQB35524.1"/>
    </source>
</evidence>
<dbReference type="InterPro" id="IPR014722">
    <property type="entry name" value="Rib_uL2_dom2"/>
</dbReference>
<dbReference type="InterPro" id="IPR005756">
    <property type="entry name" value="Ribosomal_uL24_euk/arc"/>
</dbReference>
<dbReference type="FunCoup" id="A0A0N8VL48">
    <property type="interactions" value="195"/>
</dbReference>
<sequence length="158" mass="17648">MINNKINVSLSKDLRKKYGIRRFPISKGDVVTIISGSRKGEGGKVIDVNHKNKKISIEGITIAKADGKQVAYYVDHSNLQITRLDLSRTDRQAKLREITAARNLPPPEPEEIKQEETTETVTEGGESEKTAEDEGSEEEINDENNKDVIKENGDNNEN</sequence>
<dbReference type="InterPro" id="IPR008991">
    <property type="entry name" value="Translation_prot_SH3-like_sf"/>
</dbReference>
<reference evidence="8 9" key="1">
    <citation type="submission" date="2015-09" db="EMBL/GenBank/DDBJ databases">
        <title>Heavy metals and arsenic resistance mechanisms in polyextremophilic archaea of the family Ferroplasmaceae.</title>
        <authorList>
            <person name="Bulaev A.G."/>
            <person name="Kanygina A.V."/>
        </authorList>
    </citation>
    <scope>NUCLEOTIDE SEQUENCE [LARGE SCALE GENOMIC DNA]</scope>
    <source>
        <strain evidence="8 9">BH2</strain>
    </source>
</reference>
<dbReference type="EMBL" id="LKBH01000125">
    <property type="protein sequence ID" value="KQB35524.1"/>
    <property type="molecule type" value="Genomic_DNA"/>
</dbReference>
<dbReference type="PROSITE" id="PS01108">
    <property type="entry name" value="RIBOSOMAL_L24"/>
    <property type="match status" value="1"/>
</dbReference>
<proteinExistence type="inferred from homology"/>
<keyword evidence="9" id="KW-1185">Reference proteome</keyword>